<keyword evidence="4" id="KW-1185">Reference proteome</keyword>
<dbReference type="GO" id="GO:0003723">
    <property type="term" value="F:RNA binding"/>
    <property type="evidence" value="ECO:0007669"/>
    <property type="project" value="InterPro"/>
</dbReference>
<feature type="repeat" description="PPR" evidence="2">
    <location>
        <begin position="283"/>
        <end position="313"/>
    </location>
</feature>
<evidence type="ECO:0000313" key="4">
    <source>
        <dbReference type="Proteomes" id="UP000594638"/>
    </source>
</evidence>
<dbReference type="Gramene" id="OE9A044880T4">
    <property type="protein sequence ID" value="OE9A044880C4"/>
    <property type="gene ID" value="OE9A044880"/>
</dbReference>
<proteinExistence type="predicted"/>
<dbReference type="NCBIfam" id="TIGR00756">
    <property type="entry name" value="PPR"/>
    <property type="match status" value="5"/>
</dbReference>
<evidence type="ECO:0000256" key="2">
    <source>
        <dbReference type="PROSITE-ProRule" id="PRU00708"/>
    </source>
</evidence>
<gene>
    <name evidence="3" type="ORF">OLEA9_A044880</name>
</gene>
<feature type="repeat" description="PPR" evidence="2">
    <location>
        <begin position="314"/>
        <end position="348"/>
    </location>
</feature>
<dbReference type="Pfam" id="PF01535">
    <property type="entry name" value="PPR"/>
    <property type="match status" value="5"/>
</dbReference>
<dbReference type="EMBL" id="CACTIH010003611">
    <property type="protein sequence ID" value="CAA2977677.1"/>
    <property type="molecule type" value="Genomic_DNA"/>
</dbReference>
<name>A0A8S0REM8_OLEEU</name>
<dbReference type="InterPro" id="IPR046960">
    <property type="entry name" value="PPR_At4g14850-like_plant"/>
</dbReference>
<dbReference type="PANTHER" id="PTHR47926">
    <property type="entry name" value="PENTATRICOPEPTIDE REPEAT-CONTAINING PROTEIN"/>
    <property type="match status" value="1"/>
</dbReference>
<reference evidence="3 4" key="1">
    <citation type="submission" date="2019-12" db="EMBL/GenBank/DDBJ databases">
        <authorList>
            <person name="Alioto T."/>
            <person name="Alioto T."/>
            <person name="Gomez Garrido J."/>
        </authorList>
    </citation>
    <scope>NUCLEOTIDE SEQUENCE [LARGE SCALE GENOMIC DNA]</scope>
</reference>
<sequence>MRFPIISSGSKISIWFSNIKELPSSGKWKEVLYNYNDIKQAGVQLTDSSIFPPILKACLAFSFRCGKSVHASLVKQGFELYPSVQNSIMDFYAKSGALSSAMGVFDYMKKKDSVSWNIIIRGHLHLGASNEGLGLFIQGREVGFEPNISTIVLVIQAYHRLQAFDDGLKFHGYLIQSGFWSLTSVQNSILSMYVDIGMVFARKLFDEVHDKDVISWTVMIGGYTQIGESLFALELFKQMVSESGIKMDGQIMVGVLKAYANLGDISMAKLVHGFIVSRNLDYDLFVGNSLIDLYCKCSDIDSAFRAFSEMPQKNIVSWNTLLSGFVRNQKYLEALMVFNLMGNEGVDLDEVTIVSLLQICKYLVHLHQCELIHSRILRKGFELNELVINSLIDAYAKCDRIIYAWRQFCQIKRRDAVTWSTMISGFTNCGMPDEAIAVYRDMHLSDENPNHVTLINILEACALSAELRRSKWAHGIAIRMGLASNVAVGTAILDMYSKCGAIDTSRRAFDQIPQKNVVSWGALIAAHGLNGLPHDALALLSEMKIHGLKPNLITALSVLSACSHGGLVEEGLFLFKELTENHGDELRLEHYSCLVDLLARAGKLDSAFNIITRIPAGMKPGASAWGALLSACRNYESTELGAGALGQVLELEPSISAGYLLASNIYAAGGSWVDASRMRWIVKERGIKMVAGYSLVHIDNKPHRFVAGDKNHPMSDELYSVIEQMHSCMKMDMRAHPPSVNHNSLYT</sequence>
<organism evidence="3 4">
    <name type="scientific">Olea europaea subsp. europaea</name>
    <dbReference type="NCBI Taxonomy" id="158383"/>
    <lineage>
        <taxon>Eukaryota</taxon>
        <taxon>Viridiplantae</taxon>
        <taxon>Streptophyta</taxon>
        <taxon>Embryophyta</taxon>
        <taxon>Tracheophyta</taxon>
        <taxon>Spermatophyta</taxon>
        <taxon>Magnoliopsida</taxon>
        <taxon>eudicotyledons</taxon>
        <taxon>Gunneridae</taxon>
        <taxon>Pentapetalae</taxon>
        <taxon>asterids</taxon>
        <taxon>lamiids</taxon>
        <taxon>Lamiales</taxon>
        <taxon>Oleaceae</taxon>
        <taxon>Oleeae</taxon>
        <taxon>Olea</taxon>
    </lineage>
</organism>
<feature type="repeat" description="PPR" evidence="2">
    <location>
        <begin position="212"/>
        <end position="242"/>
    </location>
</feature>
<keyword evidence="1" id="KW-0677">Repeat</keyword>
<dbReference type="Gene3D" id="1.25.40.10">
    <property type="entry name" value="Tetratricopeptide repeat domain"/>
    <property type="match status" value="4"/>
</dbReference>
<dbReference type="InterPro" id="IPR002885">
    <property type="entry name" value="PPR_rpt"/>
</dbReference>
<protein>
    <submittedName>
        <fullName evidence="3">Pentatricopeptide repeat-containing At2g17210</fullName>
    </submittedName>
</protein>
<dbReference type="FunFam" id="1.25.40.10:FF:000227">
    <property type="entry name" value="Pentatricopeptide repeat-containing protein At3g13880"/>
    <property type="match status" value="1"/>
</dbReference>
<dbReference type="GO" id="GO:0009451">
    <property type="term" value="P:RNA modification"/>
    <property type="evidence" value="ECO:0007669"/>
    <property type="project" value="InterPro"/>
</dbReference>
<dbReference type="InterPro" id="IPR011990">
    <property type="entry name" value="TPR-like_helical_dom_sf"/>
</dbReference>
<evidence type="ECO:0000256" key="1">
    <source>
        <dbReference type="ARBA" id="ARBA00022737"/>
    </source>
</evidence>
<dbReference type="PANTHER" id="PTHR47926:SF452">
    <property type="entry name" value="PENTATRICOPEPTIDE REPEAT-CONTAINING PROTEIN"/>
    <property type="match status" value="1"/>
</dbReference>
<feature type="repeat" description="PPR" evidence="2">
    <location>
        <begin position="516"/>
        <end position="550"/>
    </location>
</feature>
<dbReference type="InterPro" id="IPR046848">
    <property type="entry name" value="E_motif"/>
</dbReference>
<dbReference type="FunFam" id="1.25.40.10:FF:001079">
    <property type="entry name" value="Pentatricopeptide repeat-containing protein At2g17210"/>
    <property type="match status" value="1"/>
</dbReference>
<comment type="caution">
    <text evidence="3">The sequence shown here is derived from an EMBL/GenBank/DDBJ whole genome shotgun (WGS) entry which is preliminary data.</text>
</comment>
<accession>A0A8S0REM8</accession>
<dbReference type="Pfam" id="PF20430">
    <property type="entry name" value="Eplus_motif"/>
    <property type="match status" value="1"/>
</dbReference>
<dbReference type="FunFam" id="1.25.40.10:FF:000343">
    <property type="entry name" value="Pentatricopeptide repeat-containing protein At3g58590"/>
    <property type="match status" value="1"/>
</dbReference>
<dbReference type="Proteomes" id="UP000594638">
    <property type="component" value="Unassembled WGS sequence"/>
</dbReference>
<dbReference type="Pfam" id="PF20431">
    <property type="entry name" value="E_motif"/>
    <property type="match status" value="1"/>
</dbReference>
<feature type="repeat" description="PPR" evidence="2">
    <location>
        <begin position="415"/>
        <end position="449"/>
    </location>
</feature>
<dbReference type="PROSITE" id="PS51375">
    <property type="entry name" value="PPR"/>
    <property type="match status" value="6"/>
</dbReference>
<dbReference type="Pfam" id="PF13041">
    <property type="entry name" value="PPR_2"/>
    <property type="match status" value="3"/>
</dbReference>
<dbReference type="OrthoDB" id="185373at2759"/>
<dbReference type="AlphaFoldDB" id="A0A8S0REM8"/>
<evidence type="ECO:0000313" key="3">
    <source>
        <dbReference type="EMBL" id="CAA2977677.1"/>
    </source>
</evidence>
<dbReference type="InterPro" id="IPR046849">
    <property type="entry name" value="E2_motif"/>
</dbReference>
<feature type="repeat" description="PPR" evidence="2">
    <location>
        <begin position="112"/>
        <end position="146"/>
    </location>
</feature>
<dbReference type="Gramene" id="OE9A044880T1">
    <property type="protein sequence ID" value="OE9A044880C1"/>
    <property type="gene ID" value="OE9A044880"/>
</dbReference>